<dbReference type="OrthoDB" id="9810441at2"/>
<dbReference type="GO" id="GO:0030638">
    <property type="term" value="P:polyketide metabolic process"/>
    <property type="evidence" value="ECO:0007669"/>
    <property type="project" value="InterPro"/>
</dbReference>
<evidence type="ECO:0000313" key="2">
    <source>
        <dbReference type="Proteomes" id="UP000199341"/>
    </source>
</evidence>
<dbReference type="SUPFAM" id="SSF54427">
    <property type="entry name" value="NTF2-like"/>
    <property type="match status" value="1"/>
</dbReference>
<sequence length="130" mass="14504">MSDTDLRAFYARYIETLNAHDFARVRDFLSDDLTYFGDAVTADLIVSALTDLGNTVPDLHWEIQELSVDGGHLAVRLLNTGTPVKEWLGVAPSGASFEIVEFAVYHIRDGRFVHMTNVHDAEALRRQLAA</sequence>
<proteinExistence type="predicted"/>
<dbReference type="STRING" id="310781.SAMN05216259_102397"/>
<protein>
    <recommendedName>
        <fullName evidence="3">Ester cyclase</fullName>
    </recommendedName>
</protein>
<dbReference type="AlphaFoldDB" id="A0A1G9Y383"/>
<organism evidence="1 2">
    <name type="scientific">Actinacidiphila guanduensis</name>
    <dbReference type="NCBI Taxonomy" id="310781"/>
    <lineage>
        <taxon>Bacteria</taxon>
        <taxon>Bacillati</taxon>
        <taxon>Actinomycetota</taxon>
        <taxon>Actinomycetes</taxon>
        <taxon>Kitasatosporales</taxon>
        <taxon>Streptomycetaceae</taxon>
        <taxon>Actinacidiphila</taxon>
    </lineage>
</organism>
<dbReference type="Pfam" id="PF07366">
    <property type="entry name" value="SnoaL"/>
    <property type="match status" value="1"/>
</dbReference>
<keyword evidence="2" id="KW-1185">Reference proteome</keyword>
<dbReference type="Gene3D" id="3.10.450.50">
    <property type="match status" value="1"/>
</dbReference>
<dbReference type="Proteomes" id="UP000199341">
    <property type="component" value="Unassembled WGS sequence"/>
</dbReference>
<evidence type="ECO:0000313" key="1">
    <source>
        <dbReference type="EMBL" id="SDN03574.1"/>
    </source>
</evidence>
<reference evidence="1 2" key="1">
    <citation type="submission" date="2016-10" db="EMBL/GenBank/DDBJ databases">
        <authorList>
            <person name="de Groot N.N."/>
        </authorList>
    </citation>
    <scope>NUCLEOTIDE SEQUENCE [LARGE SCALE GENOMIC DNA]</scope>
    <source>
        <strain evidence="1 2">CGMCC 4.2022</strain>
    </source>
</reference>
<evidence type="ECO:0008006" key="3">
    <source>
        <dbReference type="Google" id="ProtNLM"/>
    </source>
</evidence>
<dbReference type="RefSeq" id="WP_093783067.1">
    <property type="nucleotide sequence ID" value="NZ_FNIE01000002.1"/>
</dbReference>
<dbReference type="EMBL" id="FNIE01000002">
    <property type="protein sequence ID" value="SDN03574.1"/>
    <property type="molecule type" value="Genomic_DNA"/>
</dbReference>
<accession>A0A1G9Y383</accession>
<dbReference type="InterPro" id="IPR009959">
    <property type="entry name" value="Cyclase_SnoaL-like"/>
</dbReference>
<dbReference type="InterPro" id="IPR032710">
    <property type="entry name" value="NTF2-like_dom_sf"/>
</dbReference>
<name>A0A1G9Y383_9ACTN</name>
<gene>
    <name evidence="1" type="ORF">SAMN05216259_102397</name>
</gene>